<evidence type="ECO:0000313" key="2">
    <source>
        <dbReference type="EMBL" id="OIQ79795.1"/>
    </source>
</evidence>
<dbReference type="Gene3D" id="3.30.70.100">
    <property type="match status" value="1"/>
</dbReference>
<sequence>MTNSVAVIFTSVLRENHHEEYGRWSKRMVDLVVDQPGFIDFVSARDPGTGVGITVAYFTDEESVSKWKANLEHREAQRLGRTDFYESYSVKVANVYREYAMPSVEGQSQKS</sequence>
<gene>
    <name evidence="2" type="ORF">GALL_384670</name>
</gene>
<dbReference type="PANTHER" id="PTHR37811:SF2">
    <property type="entry name" value="ABM DOMAIN-CONTAINING PROTEIN"/>
    <property type="match status" value="1"/>
</dbReference>
<protein>
    <recommendedName>
        <fullName evidence="1">ABM domain-containing protein</fullName>
    </recommendedName>
</protein>
<accession>A0A1J5QQP3</accession>
<comment type="caution">
    <text evidence="2">The sequence shown here is derived from an EMBL/GenBank/DDBJ whole genome shotgun (WGS) entry which is preliminary data.</text>
</comment>
<feature type="domain" description="ABM" evidence="1">
    <location>
        <begin position="5"/>
        <end position="78"/>
    </location>
</feature>
<dbReference type="InterPro" id="IPR011008">
    <property type="entry name" value="Dimeric_a/b-barrel"/>
</dbReference>
<dbReference type="SUPFAM" id="SSF54909">
    <property type="entry name" value="Dimeric alpha+beta barrel"/>
    <property type="match status" value="1"/>
</dbReference>
<reference evidence="2" key="1">
    <citation type="submission" date="2016-10" db="EMBL/GenBank/DDBJ databases">
        <title>Sequence of Gallionella enrichment culture.</title>
        <authorList>
            <person name="Poehlein A."/>
            <person name="Muehling M."/>
            <person name="Daniel R."/>
        </authorList>
    </citation>
    <scope>NUCLEOTIDE SEQUENCE</scope>
</reference>
<dbReference type="InterPro" id="IPR007138">
    <property type="entry name" value="ABM_dom"/>
</dbReference>
<dbReference type="Pfam" id="PF03992">
    <property type="entry name" value="ABM"/>
    <property type="match status" value="1"/>
</dbReference>
<dbReference type="EMBL" id="MLJW01001159">
    <property type="protein sequence ID" value="OIQ79795.1"/>
    <property type="molecule type" value="Genomic_DNA"/>
</dbReference>
<dbReference type="PANTHER" id="PTHR37811">
    <property type="entry name" value="BLL5343 PROTEIN"/>
    <property type="match status" value="1"/>
</dbReference>
<proteinExistence type="predicted"/>
<dbReference type="InterPro" id="IPR052936">
    <property type="entry name" value="Jasmonate_Hydroxylase-like"/>
</dbReference>
<name>A0A1J5QQP3_9ZZZZ</name>
<dbReference type="AlphaFoldDB" id="A0A1J5QQP3"/>
<evidence type="ECO:0000259" key="1">
    <source>
        <dbReference type="Pfam" id="PF03992"/>
    </source>
</evidence>
<organism evidence="2">
    <name type="scientific">mine drainage metagenome</name>
    <dbReference type="NCBI Taxonomy" id="410659"/>
    <lineage>
        <taxon>unclassified sequences</taxon>
        <taxon>metagenomes</taxon>
        <taxon>ecological metagenomes</taxon>
    </lineage>
</organism>